<dbReference type="SUPFAM" id="SSF55931">
    <property type="entry name" value="Glutamine synthetase/guanido kinase"/>
    <property type="match status" value="1"/>
</dbReference>
<feature type="domain" description="GS catalytic" evidence="5">
    <location>
        <begin position="124"/>
        <end position="459"/>
    </location>
</feature>
<dbReference type="InterPro" id="IPR008146">
    <property type="entry name" value="Gln_synth_cat_dom"/>
</dbReference>
<dbReference type="PANTHER" id="PTHR43785">
    <property type="entry name" value="GAMMA-GLUTAMYLPUTRESCINE SYNTHETASE"/>
    <property type="match status" value="1"/>
</dbReference>
<name>A0ABX1SB92_9PSEU</name>
<gene>
    <name evidence="6" type="ORF">HF526_16160</name>
</gene>
<evidence type="ECO:0000256" key="1">
    <source>
        <dbReference type="ARBA" id="ARBA00009897"/>
    </source>
</evidence>
<keyword evidence="7" id="KW-1185">Reference proteome</keyword>
<accession>A0ABX1SB92</accession>
<dbReference type="Gene3D" id="3.30.590.10">
    <property type="entry name" value="Glutamine synthetase/guanido kinase, catalytic domain"/>
    <property type="match status" value="1"/>
</dbReference>
<organism evidence="6 7">
    <name type="scientific">Pseudonocardia acidicola</name>
    <dbReference type="NCBI Taxonomy" id="2724939"/>
    <lineage>
        <taxon>Bacteria</taxon>
        <taxon>Bacillati</taxon>
        <taxon>Actinomycetota</taxon>
        <taxon>Actinomycetes</taxon>
        <taxon>Pseudonocardiales</taxon>
        <taxon>Pseudonocardiaceae</taxon>
        <taxon>Pseudonocardia</taxon>
    </lineage>
</organism>
<proteinExistence type="inferred from homology"/>
<dbReference type="Pfam" id="PF00120">
    <property type="entry name" value="Gln-synt_C"/>
    <property type="match status" value="1"/>
</dbReference>
<dbReference type="InterPro" id="IPR014746">
    <property type="entry name" value="Gln_synth/guanido_kin_cat_dom"/>
</dbReference>
<evidence type="ECO:0000256" key="4">
    <source>
        <dbReference type="RuleBase" id="RU000384"/>
    </source>
</evidence>
<dbReference type="InterPro" id="IPR036651">
    <property type="entry name" value="Gln_synt_N_sf"/>
</dbReference>
<comment type="caution">
    <text evidence="6">The sequence shown here is derived from an EMBL/GenBank/DDBJ whole genome shotgun (WGS) entry which is preliminary data.</text>
</comment>
<evidence type="ECO:0000256" key="2">
    <source>
        <dbReference type="ARBA" id="ARBA00022598"/>
    </source>
</evidence>
<keyword evidence="2" id="KW-0436">Ligase</keyword>
<evidence type="ECO:0000256" key="3">
    <source>
        <dbReference type="PROSITE-ProRule" id="PRU01331"/>
    </source>
</evidence>
<dbReference type="EMBL" id="JAAXLA010000027">
    <property type="protein sequence ID" value="NMH98828.1"/>
    <property type="molecule type" value="Genomic_DNA"/>
</dbReference>
<dbReference type="RefSeq" id="WP_169382269.1">
    <property type="nucleotide sequence ID" value="NZ_JAAXLA010000027.1"/>
</dbReference>
<evidence type="ECO:0000313" key="7">
    <source>
        <dbReference type="Proteomes" id="UP000820669"/>
    </source>
</evidence>
<dbReference type="Proteomes" id="UP000820669">
    <property type="component" value="Unassembled WGS sequence"/>
</dbReference>
<protein>
    <submittedName>
        <fullName evidence="6">Glutamine synthetase</fullName>
    </submittedName>
</protein>
<dbReference type="PROSITE" id="PS51987">
    <property type="entry name" value="GS_CATALYTIC"/>
    <property type="match status" value="1"/>
</dbReference>
<evidence type="ECO:0000259" key="5">
    <source>
        <dbReference type="PROSITE" id="PS51987"/>
    </source>
</evidence>
<sequence>MATAADPRDLRARAEVQARELAAAGVAGVTVGWADNNGIPRSRTVPIAALPDAATTGIGVTSLFAVFDSADTITYAYEGLATPSGDIRLVAELDGLVRLAGQPALAWAPGRQVDADGEPWPYDQRSVLIRQLARLADAGLSALIGYELEFGVYRDTEDGELIPAHHGPAYSPAALTEIDGFVESVLRDFAANGLHIGQLHAEYGPAQVELSLTATDPLTAADNQLLARQTLRAAAHVHGLRLSFAPLPSTSSAGNGWHLHTSLWRDGSNLLAGGPQGPGPEGAAYIAGLLRDLPAVAAVTAPSLGSLARLRPGYFAGAYRFWGVENREAPLRYVPGSALLGADHANVELKTSDASANPYLALAALLAAGAAGVAEKLPLGPPVQTDPGTWSEADRAERGIAALPKTPSEQEAALTGNLRIAEVLGKELLGAFLAVRRSDAEAAVDRETDDVLAGLRWRY</sequence>
<reference evidence="6 7" key="1">
    <citation type="submission" date="2020-04" db="EMBL/GenBank/DDBJ databases">
        <authorList>
            <person name="Klaysubun C."/>
            <person name="Duangmal K."/>
            <person name="Lipun K."/>
        </authorList>
    </citation>
    <scope>NUCLEOTIDE SEQUENCE [LARGE SCALE GENOMIC DNA]</scope>
    <source>
        <strain evidence="6 7">K10HN5</strain>
    </source>
</reference>
<evidence type="ECO:0000313" key="6">
    <source>
        <dbReference type="EMBL" id="NMH98828.1"/>
    </source>
</evidence>
<comment type="similarity">
    <text evidence="1 3 4">Belongs to the glutamine synthetase family.</text>
</comment>
<dbReference type="SMART" id="SM01230">
    <property type="entry name" value="Gln-synt_C"/>
    <property type="match status" value="1"/>
</dbReference>
<dbReference type="PANTHER" id="PTHR43785:SF12">
    <property type="entry name" value="TYPE-1 GLUTAMINE SYNTHETASE 2"/>
    <property type="match status" value="1"/>
</dbReference>
<dbReference type="Gene3D" id="3.10.20.70">
    <property type="entry name" value="Glutamine synthetase, N-terminal domain"/>
    <property type="match status" value="1"/>
</dbReference>